<keyword evidence="1" id="KW-0378">Hydrolase</keyword>
<dbReference type="Gene3D" id="3.40.50.1820">
    <property type="entry name" value="alpha/beta hydrolase"/>
    <property type="match status" value="1"/>
</dbReference>
<dbReference type="RefSeq" id="WP_139756601.1">
    <property type="nucleotide sequence ID" value="NZ_CP039852.1"/>
</dbReference>
<protein>
    <submittedName>
        <fullName evidence="3">S9 family peptidase</fullName>
    </submittedName>
</protein>
<dbReference type="SUPFAM" id="SSF53474">
    <property type="entry name" value="alpha/beta-Hydrolases"/>
    <property type="match status" value="1"/>
</dbReference>
<dbReference type="PROSITE" id="PS51257">
    <property type="entry name" value="PROKAR_LIPOPROTEIN"/>
    <property type="match status" value="1"/>
</dbReference>
<dbReference type="InterPro" id="IPR029058">
    <property type="entry name" value="AB_hydrolase_fold"/>
</dbReference>
<name>A0A5B7YHB9_9ALTE</name>
<dbReference type="InterPro" id="IPR001375">
    <property type="entry name" value="Peptidase_S9_cat"/>
</dbReference>
<dbReference type="OrthoDB" id="4269629at2"/>
<dbReference type="PANTHER" id="PTHR42776:SF27">
    <property type="entry name" value="DIPEPTIDYL PEPTIDASE FAMILY MEMBER 6"/>
    <property type="match status" value="1"/>
</dbReference>
<evidence type="ECO:0000313" key="3">
    <source>
        <dbReference type="EMBL" id="QCZ93859.1"/>
    </source>
</evidence>
<dbReference type="PANTHER" id="PTHR42776">
    <property type="entry name" value="SERINE PEPTIDASE S9 FAMILY MEMBER"/>
    <property type="match status" value="1"/>
</dbReference>
<evidence type="ECO:0000256" key="1">
    <source>
        <dbReference type="ARBA" id="ARBA00022801"/>
    </source>
</evidence>
<dbReference type="GO" id="GO:0004252">
    <property type="term" value="F:serine-type endopeptidase activity"/>
    <property type="evidence" value="ECO:0007669"/>
    <property type="project" value="TreeGrafter"/>
</dbReference>
<dbReference type="KEGG" id="salk:FBQ74_10335"/>
<dbReference type="AlphaFoldDB" id="A0A5B7YHB9"/>
<gene>
    <name evidence="3" type="ORF">FBQ74_10335</name>
</gene>
<dbReference type="Pfam" id="PF00326">
    <property type="entry name" value="Peptidase_S9"/>
    <property type="match status" value="1"/>
</dbReference>
<reference evidence="3 4" key="1">
    <citation type="submission" date="2019-04" db="EMBL/GenBank/DDBJ databases">
        <title>Salinimonas iocasae sp. nov., a halophilic bacterium isolated from the outer tube casing of tubeworms in Okinawa Trough.</title>
        <authorList>
            <person name="Zhang H."/>
            <person name="Wang H."/>
            <person name="Li C."/>
        </authorList>
    </citation>
    <scope>NUCLEOTIDE SEQUENCE [LARGE SCALE GENOMIC DNA]</scope>
    <source>
        <strain evidence="3 4">KX18D6</strain>
    </source>
</reference>
<organism evidence="3 4">
    <name type="scientific">Salinimonas iocasae</name>
    <dbReference type="NCBI Taxonomy" id="2572577"/>
    <lineage>
        <taxon>Bacteria</taxon>
        <taxon>Pseudomonadati</taxon>
        <taxon>Pseudomonadota</taxon>
        <taxon>Gammaproteobacteria</taxon>
        <taxon>Alteromonadales</taxon>
        <taxon>Alteromonadaceae</taxon>
        <taxon>Alteromonas/Salinimonas group</taxon>
        <taxon>Salinimonas</taxon>
    </lineage>
</organism>
<proteinExistence type="predicted"/>
<dbReference type="SUPFAM" id="SSF69322">
    <property type="entry name" value="Tricorn protease domain 2"/>
    <property type="match status" value="1"/>
</dbReference>
<dbReference type="GO" id="GO:0006508">
    <property type="term" value="P:proteolysis"/>
    <property type="evidence" value="ECO:0007669"/>
    <property type="project" value="InterPro"/>
</dbReference>
<sequence>MKRSVIFLWLAITLLFALSGCQSMSVGGLQHPDPRDFFRYSQLSDLSVHPHRNSVLFTQMLPGESPAVFSYSFADKTYTRHSPEEGAAQYAIGFLPDKQGRTRVVFSQAAADGGQHVLVNDNGTLFDLTPGSRVQARFVGWGEERHYLFLAVRYAGSDSQKLIRYRTDNFAATPVFENKFDLPISAVSISGRYVSGKQVSADNEDRIYVADVSYPEPVYHWLTSDNAPALSGPLAPLTFSSNGQSLFFTAQTPSAGRQAYTWTMADNNIKALPRVPDNVTAINNALNRDMAVEFVSNGRRSITVFNSAGEQRYTSPASRNSWSLRFINDKDISQGLDIVMMQAGDDFITSPVRVTPQGSEYLADKHQPPVSPVQAEKVLIRGFDGQQIPAQLYRPSHADANNPVSAVVYAHEGFDSFYAATYHPGVQHLVASGYAVLAVNYRGSAGFGEAFRQLNDERQGQDDSRDLIQAAEYLGAQPWVNADKIAVMGDNYGGFLALSAVMQSGTFKAAVNCFGITNWLQFLQSVPPWLSDYRTYLQKEFGDFEKNASRLSAISPAFHAQKIGVPVFIAQGEKDRFVTLQQTDEFVATLKESGVEVDYAVFDDEGHGLQRTRNKVILQQRIVAFLDKHVSQ</sequence>
<feature type="domain" description="Peptidase S9 prolyl oligopeptidase catalytic" evidence="2">
    <location>
        <begin position="427"/>
        <end position="630"/>
    </location>
</feature>
<dbReference type="EMBL" id="CP039852">
    <property type="protein sequence ID" value="QCZ93859.1"/>
    <property type="molecule type" value="Genomic_DNA"/>
</dbReference>
<keyword evidence="4" id="KW-1185">Reference proteome</keyword>
<evidence type="ECO:0000313" key="4">
    <source>
        <dbReference type="Proteomes" id="UP000304912"/>
    </source>
</evidence>
<evidence type="ECO:0000259" key="2">
    <source>
        <dbReference type="Pfam" id="PF00326"/>
    </source>
</evidence>
<accession>A0A5B7YHB9</accession>
<dbReference type="Proteomes" id="UP000304912">
    <property type="component" value="Chromosome"/>
</dbReference>